<reference evidence="1" key="1">
    <citation type="submission" date="2022-06" db="EMBL/GenBank/DDBJ databases">
        <title>Physiological and biochemical characterization and genomic elucidation of a strain of the genus Ensifer adhaerens M8 that combines arsenic oxidation and chromium reduction.</title>
        <authorList>
            <person name="Li X."/>
            <person name="Yu c."/>
        </authorList>
    </citation>
    <scope>NUCLEOTIDE SEQUENCE</scope>
    <source>
        <strain evidence="1">M8</strain>
    </source>
</reference>
<sequence>MGITLLQVFQGILQQDGFVKNNGKIVRSHDGTDGRADAIERVKRAWHLGAAPPETIS</sequence>
<keyword evidence="4" id="KW-1185">Reference proteome</keyword>
<dbReference type="RefSeq" id="WP_156552925.1">
    <property type="nucleotide sequence ID" value="NZ_CAXURO020000001.1"/>
</dbReference>
<accession>A0A9Q8Y8N2</accession>
<dbReference type="EMBL" id="CP121308">
    <property type="protein sequence ID" value="WFP90938.1"/>
    <property type="molecule type" value="Genomic_DNA"/>
</dbReference>
<dbReference type="GeneID" id="42983285"/>
<name>A0A9Q8Y8N2_ENSAD</name>
<evidence type="ECO:0000313" key="1">
    <source>
        <dbReference type="EMBL" id="USJ23555.1"/>
    </source>
</evidence>
<organism evidence="1 3">
    <name type="scientific">Ensifer adhaerens</name>
    <name type="common">Sinorhizobium morelense</name>
    <dbReference type="NCBI Taxonomy" id="106592"/>
    <lineage>
        <taxon>Bacteria</taxon>
        <taxon>Pseudomonadati</taxon>
        <taxon>Pseudomonadota</taxon>
        <taxon>Alphaproteobacteria</taxon>
        <taxon>Hyphomicrobiales</taxon>
        <taxon>Rhizobiaceae</taxon>
        <taxon>Sinorhizobium/Ensifer group</taxon>
        <taxon>Ensifer</taxon>
    </lineage>
</organism>
<reference evidence="2 4" key="2">
    <citation type="submission" date="2023-03" db="EMBL/GenBank/DDBJ databases">
        <title>Comparative genome and transcriptome analysis combination mining strategies for increasing vitamin B12 production of Ensifer adhaerens strain.</title>
        <authorList>
            <person name="Yongheng L."/>
        </authorList>
    </citation>
    <scope>NUCLEOTIDE SEQUENCE [LARGE SCALE GENOMIC DNA]</scope>
    <source>
        <strain evidence="2 4">Casida A-T305</strain>
    </source>
</reference>
<evidence type="ECO:0000313" key="3">
    <source>
        <dbReference type="Proteomes" id="UP001055460"/>
    </source>
</evidence>
<dbReference type="Proteomes" id="UP001055460">
    <property type="component" value="Chromosome"/>
</dbReference>
<evidence type="ECO:0000313" key="2">
    <source>
        <dbReference type="EMBL" id="WFP90938.1"/>
    </source>
</evidence>
<proteinExistence type="predicted"/>
<dbReference type="Proteomes" id="UP001214094">
    <property type="component" value="Chromosome"/>
</dbReference>
<dbReference type="EMBL" id="CP098807">
    <property type="protein sequence ID" value="USJ23555.1"/>
    <property type="molecule type" value="Genomic_DNA"/>
</dbReference>
<evidence type="ECO:0000313" key="4">
    <source>
        <dbReference type="Proteomes" id="UP001214094"/>
    </source>
</evidence>
<protein>
    <submittedName>
        <fullName evidence="1">Uncharacterized protein</fullName>
    </submittedName>
</protein>
<gene>
    <name evidence="1" type="ORF">NE863_00755</name>
    <name evidence="2" type="ORF">P4B07_00745</name>
</gene>
<dbReference type="AlphaFoldDB" id="A0A9Q8Y8N2"/>